<sequence>DYQSNFPKISSNFDRQNYKGNTEKLDNNTGKLIFPKPDHMPEPAPYTVIQTYADRLRFNQSKKGSSIKLTEPEITTKQGLPAVLYVKDEVIKDLAAACKYTLIGKFVYTMLRVDLIRKNFILQTQLSGGVKIAHFNSRHVYIDLDNELDYNMVWTKQIMTIAGQVMRIQAWTPSFKPEEETPLVPIWVSLPELPWHCYNKDFITSLLSPIGRVLYLDYASINKTRSSQARVKVQVDLTKERPSYIWMGYMGED</sequence>
<dbReference type="InterPro" id="IPR040256">
    <property type="entry name" value="At4g02000-like"/>
</dbReference>
<evidence type="ECO:0000313" key="3">
    <source>
        <dbReference type="EMBL" id="TMW83796.1"/>
    </source>
</evidence>
<organism evidence="3">
    <name type="scientific">Solanum chilense</name>
    <name type="common">Tomato</name>
    <name type="synonym">Lycopersicon chilense</name>
    <dbReference type="NCBI Taxonomy" id="4083"/>
    <lineage>
        <taxon>Eukaryota</taxon>
        <taxon>Viridiplantae</taxon>
        <taxon>Streptophyta</taxon>
        <taxon>Embryophyta</taxon>
        <taxon>Tracheophyta</taxon>
        <taxon>Spermatophyta</taxon>
        <taxon>Magnoliopsida</taxon>
        <taxon>eudicotyledons</taxon>
        <taxon>Gunneridae</taxon>
        <taxon>Pentapetalae</taxon>
        <taxon>asterids</taxon>
        <taxon>lamiids</taxon>
        <taxon>Solanales</taxon>
        <taxon>Solanaceae</taxon>
        <taxon>Solanoideae</taxon>
        <taxon>Solaneae</taxon>
        <taxon>Solanum</taxon>
        <taxon>Solanum subgen. Lycopersicon</taxon>
    </lineage>
</organism>
<protein>
    <recommendedName>
        <fullName evidence="2">DUF4283 domain-containing protein</fullName>
    </recommendedName>
</protein>
<feature type="domain" description="DUF4283" evidence="2">
    <location>
        <begin position="95"/>
        <end position="179"/>
    </location>
</feature>
<reference evidence="3" key="1">
    <citation type="submission" date="2019-05" db="EMBL/GenBank/DDBJ databases">
        <title>The de novo reference genome and transcriptome assemblies of the wild tomato species Solanum chilense.</title>
        <authorList>
            <person name="Stam R."/>
            <person name="Nosenko T."/>
            <person name="Hoerger A.C."/>
            <person name="Stephan W."/>
            <person name="Seidel M.A."/>
            <person name="Kuhn J.M.M."/>
            <person name="Haberer G."/>
            <person name="Tellier A."/>
        </authorList>
    </citation>
    <scope>NUCLEOTIDE SEQUENCE</scope>
    <source>
        <tissue evidence="3">Mature leaves</tissue>
    </source>
</reference>
<feature type="compositionally biased region" description="Polar residues" evidence="1">
    <location>
        <begin position="1"/>
        <end position="20"/>
    </location>
</feature>
<gene>
    <name evidence="3" type="ORF">EJD97_000708</name>
</gene>
<evidence type="ECO:0000256" key="1">
    <source>
        <dbReference type="SAM" id="MobiDB-lite"/>
    </source>
</evidence>
<dbReference type="AlphaFoldDB" id="A0A6N2AN54"/>
<accession>A0A6N2AN54</accession>
<dbReference type="InterPro" id="IPR025558">
    <property type="entry name" value="DUF4283"/>
</dbReference>
<evidence type="ECO:0000259" key="2">
    <source>
        <dbReference type="Pfam" id="PF14111"/>
    </source>
</evidence>
<feature type="non-terminal residue" evidence="3">
    <location>
        <position position="253"/>
    </location>
</feature>
<dbReference type="PANTHER" id="PTHR31286:SF177">
    <property type="entry name" value="ENDONUCLEASE_EXONUCLEASE_PHOSPHATASE"/>
    <property type="match status" value="1"/>
</dbReference>
<feature type="region of interest" description="Disordered" evidence="1">
    <location>
        <begin position="1"/>
        <end position="23"/>
    </location>
</feature>
<comment type="caution">
    <text evidence="3">The sequence shown here is derived from an EMBL/GenBank/DDBJ whole genome shotgun (WGS) entry which is preliminary data.</text>
</comment>
<dbReference type="PANTHER" id="PTHR31286">
    <property type="entry name" value="GLYCINE-RICH CELL WALL STRUCTURAL PROTEIN 1.8-LIKE"/>
    <property type="match status" value="1"/>
</dbReference>
<dbReference type="Pfam" id="PF14111">
    <property type="entry name" value="DUF4283"/>
    <property type="match status" value="1"/>
</dbReference>
<feature type="non-terminal residue" evidence="3">
    <location>
        <position position="1"/>
    </location>
</feature>
<name>A0A6N2AN54_SOLCI</name>
<proteinExistence type="predicted"/>
<dbReference type="EMBL" id="RXGB01010608">
    <property type="protein sequence ID" value="TMW83796.1"/>
    <property type="molecule type" value="Genomic_DNA"/>
</dbReference>